<dbReference type="Gene3D" id="1.10.287.950">
    <property type="entry name" value="Methyl-accepting chemotaxis protein"/>
    <property type="match status" value="1"/>
</dbReference>
<evidence type="ECO:0000313" key="7">
    <source>
        <dbReference type="EMBL" id="TKB48278.1"/>
    </source>
</evidence>
<reference evidence="7 8" key="1">
    <citation type="submission" date="2019-04" db="EMBL/GenBank/DDBJ databases">
        <authorList>
            <person name="Hwang J.C."/>
        </authorList>
    </citation>
    <scope>NUCLEOTIDE SEQUENCE [LARGE SCALE GENOMIC DNA]</scope>
    <source>
        <strain evidence="7 8">IMCC35001</strain>
    </source>
</reference>
<gene>
    <name evidence="7" type="ORF">FCL40_13080</name>
</gene>
<comment type="subcellular location">
    <subcellularLocation>
        <location evidence="1">Membrane</location>
    </subcellularLocation>
</comment>
<dbReference type="InterPro" id="IPR004089">
    <property type="entry name" value="MCPsignal_dom"/>
</dbReference>
<proteinExistence type="inferred from homology"/>
<dbReference type="SMART" id="SM00304">
    <property type="entry name" value="HAMP"/>
    <property type="match status" value="2"/>
</dbReference>
<dbReference type="GO" id="GO:0016020">
    <property type="term" value="C:membrane"/>
    <property type="evidence" value="ECO:0007669"/>
    <property type="project" value="UniProtKB-SubCell"/>
</dbReference>
<comment type="similarity">
    <text evidence="3">Belongs to the methyl-accepting chemotaxis (MCP) protein family.</text>
</comment>
<dbReference type="AlphaFoldDB" id="A0A4U1BDD0"/>
<evidence type="ECO:0000256" key="3">
    <source>
        <dbReference type="ARBA" id="ARBA00029447"/>
    </source>
</evidence>
<dbReference type="PROSITE" id="PS50885">
    <property type="entry name" value="HAMP"/>
    <property type="match status" value="1"/>
</dbReference>
<comment type="caution">
    <text evidence="7">The sequence shown here is derived from an EMBL/GenBank/DDBJ whole genome shotgun (WGS) entry which is preliminary data.</text>
</comment>
<dbReference type="Proteomes" id="UP000305674">
    <property type="component" value="Unassembled WGS sequence"/>
</dbReference>
<dbReference type="RefSeq" id="WP_136853749.1">
    <property type="nucleotide sequence ID" value="NZ_SWCI01000008.1"/>
</dbReference>
<dbReference type="EMBL" id="SWCI01000008">
    <property type="protein sequence ID" value="TKB48278.1"/>
    <property type="molecule type" value="Genomic_DNA"/>
</dbReference>
<dbReference type="InterPro" id="IPR003660">
    <property type="entry name" value="HAMP_dom"/>
</dbReference>
<dbReference type="CDD" id="cd06225">
    <property type="entry name" value="HAMP"/>
    <property type="match status" value="1"/>
</dbReference>
<dbReference type="GO" id="GO:0007165">
    <property type="term" value="P:signal transduction"/>
    <property type="evidence" value="ECO:0007669"/>
    <property type="project" value="UniProtKB-KW"/>
</dbReference>
<evidence type="ECO:0000259" key="5">
    <source>
        <dbReference type="PROSITE" id="PS50111"/>
    </source>
</evidence>
<dbReference type="SMART" id="SM00283">
    <property type="entry name" value="MA"/>
    <property type="match status" value="1"/>
</dbReference>
<dbReference type="Pfam" id="PF00015">
    <property type="entry name" value="MCPsignal"/>
    <property type="match status" value="1"/>
</dbReference>
<sequence length="688" mass="74829">MTLTIRWKLAILIAGVLVAVSSFFGANLLWIESKVLHQQQAQISERVENLIRENLAGQVETLVRGVSGAYRSTEEQAVRQALATEVAAVRDSVERMYRNNLTDDEAMLLYTFINEYRWGNGRYLFAYDADTLANEASGSGEVAVGNSRDAQDEKGNFYARDIVQAARAGEIGFASYFFTNPDTGKVEEKLSASFYFEPLNLVIGTGEYLSTLKTSARESVLASVAQARFGRHGYFWIQDREGRVLSHPDAERVGTVTEATEAVATALQGDAEAVLRTRALNPDSGVPETRITYARTVFPRWDWIIVTGTFEREVTDIESGLGGAIAKLFNDEVVKSISYSLLLLLLTMGLSVFLLNKIIAEMRDLQARIENLCTGDADLTARLEVKTEDELGAIRKAFNQFVGNLQGMMLQVKQTSDHITRSVDELDNQTQRNSQALERHARETSLAATAITQVNASADTVAGGAADTSAMTRTATGQARESRVTVQQASDSVRALITEMEQAAKGIDSMNLDTQKIASVLGVIGDIAEQTNLLALNAAIEAARAGEQGRGFAVVADEVRNLASRTQGSTAEINQIITQLTRSASEAVEMVHHTRSSCTLVAENTERVTASLEQMGSAIGDIDQLSGRIDQAARQQSAVSEEINQNVHALQAMAMELSDNGEQVALSARSLASANEHLSALVARFKLQ</sequence>
<evidence type="ECO:0000256" key="4">
    <source>
        <dbReference type="PROSITE-ProRule" id="PRU00284"/>
    </source>
</evidence>
<dbReference type="CDD" id="cd11386">
    <property type="entry name" value="MCP_signal"/>
    <property type="match status" value="1"/>
</dbReference>
<evidence type="ECO:0000313" key="8">
    <source>
        <dbReference type="Proteomes" id="UP000305674"/>
    </source>
</evidence>
<dbReference type="PROSITE" id="PS50111">
    <property type="entry name" value="CHEMOTAXIS_TRANSDUC_2"/>
    <property type="match status" value="1"/>
</dbReference>
<evidence type="ECO:0000259" key="6">
    <source>
        <dbReference type="PROSITE" id="PS50885"/>
    </source>
</evidence>
<dbReference type="Pfam" id="PF00672">
    <property type="entry name" value="HAMP"/>
    <property type="match status" value="1"/>
</dbReference>
<dbReference type="PANTHER" id="PTHR32089">
    <property type="entry name" value="METHYL-ACCEPTING CHEMOTAXIS PROTEIN MCPB"/>
    <property type="match status" value="1"/>
</dbReference>
<evidence type="ECO:0000256" key="1">
    <source>
        <dbReference type="ARBA" id="ARBA00004370"/>
    </source>
</evidence>
<dbReference type="CDD" id="cd18774">
    <property type="entry name" value="PDC2_HK_sensor"/>
    <property type="match status" value="1"/>
</dbReference>
<dbReference type="PANTHER" id="PTHR32089:SF55">
    <property type="entry name" value="METHYL ACCEPTING SENSORY TRANSDUCER WITH CACHE_2 SMALL MOLECULE BINDING DOMAIN"/>
    <property type="match status" value="1"/>
</dbReference>
<name>A0A4U1BDD0_9GAMM</name>
<feature type="domain" description="HAMP" evidence="6">
    <location>
        <begin position="378"/>
        <end position="410"/>
    </location>
</feature>
<keyword evidence="2 4" id="KW-0807">Transducer</keyword>
<dbReference type="GO" id="GO:0006935">
    <property type="term" value="P:chemotaxis"/>
    <property type="evidence" value="ECO:0007669"/>
    <property type="project" value="UniProtKB-ARBA"/>
</dbReference>
<keyword evidence="8" id="KW-1185">Reference proteome</keyword>
<evidence type="ECO:0000256" key="2">
    <source>
        <dbReference type="ARBA" id="ARBA00023224"/>
    </source>
</evidence>
<dbReference type="OrthoDB" id="2489132at2"/>
<accession>A0A4U1BDD0</accession>
<dbReference type="Pfam" id="PF08269">
    <property type="entry name" value="dCache_2"/>
    <property type="match status" value="1"/>
</dbReference>
<feature type="domain" description="Methyl-accepting transducer" evidence="5">
    <location>
        <begin position="415"/>
        <end position="651"/>
    </location>
</feature>
<dbReference type="Gene3D" id="3.30.450.20">
    <property type="entry name" value="PAS domain"/>
    <property type="match status" value="2"/>
</dbReference>
<dbReference type="FunFam" id="1.10.287.950:FF:000001">
    <property type="entry name" value="Methyl-accepting chemotaxis sensory transducer"/>
    <property type="match status" value="1"/>
</dbReference>
<dbReference type="InterPro" id="IPR004010">
    <property type="entry name" value="Double_Cache_2"/>
</dbReference>
<protein>
    <submittedName>
        <fullName evidence="7">Methyl-accepting chemotaxis protein</fullName>
    </submittedName>
</protein>
<organism evidence="7 8">
    <name type="scientific">Ferrimonas sediminicola</name>
    <dbReference type="NCBI Taxonomy" id="2569538"/>
    <lineage>
        <taxon>Bacteria</taxon>
        <taxon>Pseudomonadati</taxon>
        <taxon>Pseudomonadota</taxon>
        <taxon>Gammaproteobacteria</taxon>
        <taxon>Alteromonadales</taxon>
        <taxon>Ferrimonadaceae</taxon>
        <taxon>Ferrimonas</taxon>
    </lineage>
</organism>
<dbReference type="SUPFAM" id="SSF58104">
    <property type="entry name" value="Methyl-accepting chemotaxis protein (MCP) signaling domain"/>
    <property type="match status" value="1"/>
</dbReference>